<feature type="signal peptide" evidence="2">
    <location>
        <begin position="1"/>
        <end position="18"/>
    </location>
</feature>
<accession>A0AAD1XKP0</accession>
<evidence type="ECO:0000313" key="3">
    <source>
        <dbReference type="EMBL" id="CAI2374488.1"/>
    </source>
</evidence>
<feature type="chain" id="PRO_5042070843" description="Palmitoyl-protein thioesterase 1" evidence="2">
    <location>
        <begin position="19"/>
        <end position="296"/>
    </location>
</feature>
<evidence type="ECO:0000313" key="4">
    <source>
        <dbReference type="Proteomes" id="UP001295684"/>
    </source>
</evidence>
<evidence type="ECO:0000256" key="2">
    <source>
        <dbReference type="SAM" id="SignalP"/>
    </source>
</evidence>
<dbReference type="PANTHER" id="PTHR11247:SF8">
    <property type="entry name" value="PALMITOYL-PROTEIN THIOESTERASE 1"/>
    <property type="match status" value="1"/>
</dbReference>
<dbReference type="Gene3D" id="3.40.50.1820">
    <property type="entry name" value="alpha/beta hydrolase"/>
    <property type="match status" value="1"/>
</dbReference>
<sequence length="296" mass="32948">MKIALALILSIAVSTSLAFKLLADSDTQVAPIAVFAGFGDDCRNPGMSRFAKFFGEGLNTTSKCIQIGSGAASSIFMSFEDQGKAACEEIAKDPIFDGEFSVVGNSQGGLIARYVVEKCQNLKGRVRNMATFGAPHFGVGKFPRCFKGIICDVLNYVVDFGVYWKMIQNHVGPAGYFRDAHHLDYYKDHSTFLPSINNEREFDQEAYERMAGLNKVFLGMFSKDGMIYPPSSAWFNELRPDGSILSFNETELYTKDLLGLKTLYEEGRIVFHEFDGDHLQFSLDDVEEYVFPILAS</sequence>
<proteinExistence type="predicted"/>
<dbReference type="GO" id="GO:0005764">
    <property type="term" value="C:lysosome"/>
    <property type="evidence" value="ECO:0007669"/>
    <property type="project" value="TreeGrafter"/>
</dbReference>
<name>A0AAD1XKP0_EUPCR</name>
<comment type="caution">
    <text evidence="3">The sequence shown here is derived from an EMBL/GenBank/DDBJ whole genome shotgun (WGS) entry which is preliminary data.</text>
</comment>
<dbReference type="Pfam" id="PF02089">
    <property type="entry name" value="Palm_thioest"/>
    <property type="match status" value="1"/>
</dbReference>
<protein>
    <recommendedName>
        <fullName evidence="5">Palmitoyl-protein thioesterase 1</fullName>
    </recommendedName>
</protein>
<keyword evidence="1" id="KW-0378">Hydrolase</keyword>
<organism evidence="3 4">
    <name type="scientific">Euplotes crassus</name>
    <dbReference type="NCBI Taxonomy" id="5936"/>
    <lineage>
        <taxon>Eukaryota</taxon>
        <taxon>Sar</taxon>
        <taxon>Alveolata</taxon>
        <taxon>Ciliophora</taxon>
        <taxon>Intramacronucleata</taxon>
        <taxon>Spirotrichea</taxon>
        <taxon>Hypotrichia</taxon>
        <taxon>Euplotida</taxon>
        <taxon>Euplotidae</taxon>
        <taxon>Moneuplotes</taxon>
    </lineage>
</organism>
<evidence type="ECO:0008006" key="5">
    <source>
        <dbReference type="Google" id="ProtNLM"/>
    </source>
</evidence>
<dbReference type="PANTHER" id="PTHR11247">
    <property type="entry name" value="PALMITOYL-PROTEIN THIOESTERASE/DOLICHYLDIPHOSPHATASE 1"/>
    <property type="match status" value="1"/>
</dbReference>
<dbReference type="AlphaFoldDB" id="A0AAD1XKP0"/>
<reference evidence="3" key="1">
    <citation type="submission" date="2023-07" db="EMBL/GenBank/DDBJ databases">
        <authorList>
            <consortium name="AG Swart"/>
            <person name="Singh M."/>
            <person name="Singh A."/>
            <person name="Seah K."/>
            <person name="Emmerich C."/>
        </authorList>
    </citation>
    <scope>NUCLEOTIDE SEQUENCE</scope>
    <source>
        <strain evidence="3">DP1</strain>
    </source>
</reference>
<keyword evidence="4" id="KW-1185">Reference proteome</keyword>
<gene>
    <name evidence="3" type="ORF">ECRASSUSDP1_LOCUS15841</name>
</gene>
<dbReference type="Proteomes" id="UP001295684">
    <property type="component" value="Unassembled WGS sequence"/>
</dbReference>
<evidence type="ECO:0000256" key="1">
    <source>
        <dbReference type="ARBA" id="ARBA00022801"/>
    </source>
</evidence>
<dbReference type="GO" id="GO:0016790">
    <property type="term" value="F:thiolester hydrolase activity"/>
    <property type="evidence" value="ECO:0007669"/>
    <property type="project" value="TreeGrafter"/>
</dbReference>
<dbReference type="SUPFAM" id="SSF53474">
    <property type="entry name" value="alpha/beta-Hydrolases"/>
    <property type="match status" value="1"/>
</dbReference>
<keyword evidence="2" id="KW-0732">Signal</keyword>
<dbReference type="InterPro" id="IPR029058">
    <property type="entry name" value="AB_hydrolase_fold"/>
</dbReference>
<dbReference type="EMBL" id="CAMPGE010015895">
    <property type="protein sequence ID" value="CAI2374488.1"/>
    <property type="molecule type" value="Genomic_DNA"/>
</dbReference>